<name>A0A2P2K7Y9_RHIMU</name>
<accession>A0A2P2K7Y9</accession>
<sequence length="293" mass="33121">MMMHEVVELQQQQSGTFQHMEAVRERLQAAEQRQQRMVSFFAKLFQNQSFLERLKEKKEQGDVASRRTKRKFVGYQENEVGQSKSPKDRQIVKFRPDWSNLMFSSAVLETSPGPVEQLPDYTSQGMVEMGLGGEGMPFQTENVVSKEIILSDASAGVQRFVNTPEHGTGVSGSQNKDPLKGKSVMSPQQEIGQEYFVSFPEDFVGEKNILELSNPGVENIVDQKDEWTMGFDIHTGMPSSSSELWGNSLNYDIPDFGSTGDFTDLWNLWVDRQPADENRIDKPESPTGPPRDD</sequence>
<reference evidence="2" key="1">
    <citation type="submission" date="2018-02" db="EMBL/GenBank/DDBJ databases">
        <title>Rhizophora mucronata_Transcriptome.</title>
        <authorList>
            <person name="Meera S.P."/>
            <person name="Sreeshan A."/>
            <person name="Augustine A."/>
        </authorList>
    </citation>
    <scope>NUCLEOTIDE SEQUENCE</scope>
    <source>
        <tissue evidence="2">Leaf</tissue>
    </source>
</reference>
<organism evidence="2">
    <name type="scientific">Rhizophora mucronata</name>
    <name type="common">Asiatic mangrove</name>
    <dbReference type="NCBI Taxonomy" id="61149"/>
    <lineage>
        <taxon>Eukaryota</taxon>
        <taxon>Viridiplantae</taxon>
        <taxon>Streptophyta</taxon>
        <taxon>Embryophyta</taxon>
        <taxon>Tracheophyta</taxon>
        <taxon>Spermatophyta</taxon>
        <taxon>Magnoliopsida</taxon>
        <taxon>eudicotyledons</taxon>
        <taxon>Gunneridae</taxon>
        <taxon>Pentapetalae</taxon>
        <taxon>rosids</taxon>
        <taxon>fabids</taxon>
        <taxon>Malpighiales</taxon>
        <taxon>Rhizophoraceae</taxon>
        <taxon>Rhizophora</taxon>
    </lineage>
</organism>
<feature type="region of interest" description="Disordered" evidence="1">
    <location>
        <begin position="162"/>
        <end position="185"/>
    </location>
</feature>
<evidence type="ECO:0000256" key="1">
    <source>
        <dbReference type="SAM" id="MobiDB-lite"/>
    </source>
</evidence>
<proteinExistence type="predicted"/>
<protein>
    <submittedName>
        <fullName evidence="2">Heat stress transcription factor A-3</fullName>
    </submittedName>
</protein>
<dbReference type="EMBL" id="GGEC01021319">
    <property type="protein sequence ID" value="MBX01803.1"/>
    <property type="molecule type" value="Transcribed_RNA"/>
</dbReference>
<dbReference type="AlphaFoldDB" id="A0A2P2K7Y9"/>
<dbReference type="EMBL" id="GGEC01021318">
    <property type="protein sequence ID" value="MBX01802.1"/>
    <property type="molecule type" value="Transcribed_RNA"/>
</dbReference>
<feature type="region of interest" description="Disordered" evidence="1">
    <location>
        <begin position="273"/>
        <end position="293"/>
    </location>
</feature>
<dbReference type="EMBL" id="GGEC01021317">
    <property type="protein sequence ID" value="MBX01801.1"/>
    <property type="molecule type" value="Transcribed_RNA"/>
</dbReference>
<evidence type="ECO:0000313" key="2">
    <source>
        <dbReference type="EMBL" id="MBX01801.1"/>
    </source>
</evidence>